<comment type="caution">
    <text evidence="2">The sequence shown here is derived from an EMBL/GenBank/DDBJ whole genome shotgun (WGS) entry which is preliminary data.</text>
</comment>
<name>A0AAW1R2K4_9CHLO</name>
<organism evidence="2 3">
    <name type="scientific">Apatococcus lobatus</name>
    <dbReference type="NCBI Taxonomy" id="904363"/>
    <lineage>
        <taxon>Eukaryota</taxon>
        <taxon>Viridiplantae</taxon>
        <taxon>Chlorophyta</taxon>
        <taxon>core chlorophytes</taxon>
        <taxon>Trebouxiophyceae</taxon>
        <taxon>Chlorellales</taxon>
        <taxon>Chlorellaceae</taxon>
        <taxon>Apatococcus</taxon>
    </lineage>
</organism>
<keyword evidence="3" id="KW-1185">Reference proteome</keyword>
<protein>
    <submittedName>
        <fullName evidence="2">Uncharacterized protein</fullName>
    </submittedName>
</protein>
<accession>A0AAW1R2K4</accession>
<dbReference type="Proteomes" id="UP001438707">
    <property type="component" value="Unassembled WGS sequence"/>
</dbReference>
<reference evidence="2 3" key="1">
    <citation type="journal article" date="2024" name="Nat. Commun.">
        <title>Phylogenomics reveals the evolutionary origins of lichenization in chlorophyte algae.</title>
        <authorList>
            <person name="Puginier C."/>
            <person name="Libourel C."/>
            <person name="Otte J."/>
            <person name="Skaloud P."/>
            <person name="Haon M."/>
            <person name="Grisel S."/>
            <person name="Petersen M."/>
            <person name="Berrin J.G."/>
            <person name="Delaux P.M."/>
            <person name="Dal Grande F."/>
            <person name="Keller J."/>
        </authorList>
    </citation>
    <scope>NUCLEOTIDE SEQUENCE [LARGE SCALE GENOMIC DNA]</scope>
    <source>
        <strain evidence="2 3">SAG 2145</strain>
    </source>
</reference>
<evidence type="ECO:0000313" key="2">
    <source>
        <dbReference type="EMBL" id="KAK9827859.1"/>
    </source>
</evidence>
<dbReference type="EMBL" id="JALJOS010000017">
    <property type="protein sequence ID" value="KAK9827859.1"/>
    <property type="molecule type" value="Genomic_DNA"/>
</dbReference>
<gene>
    <name evidence="2" type="ORF">WJX74_006315</name>
</gene>
<feature type="compositionally biased region" description="Basic residues" evidence="1">
    <location>
        <begin position="31"/>
        <end position="44"/>
    </location>
</feature>
<dbReference type="AlphaFoldDB" id="A0AAW1R2K4"/>
<proteinExistence type="predicted"/>
<feature type="region of interest" description="Disordered" evidence="1">
    <location>
        <begin position="31"/>
        <end position="80"/>
    </location>
</feature>
<evidence type="ECO:0000256" key="1">
    <source>
        <dbReference type="SAM" id="MobiDB-lite"/>
    </source>
</evidence>
<evidence type="ECO:0000313" key="3">
    <source>
        <dbReference type="Proteomes" id="UP001438707"/>
    </source>
</evidence>
<sequence>MLYAGNTPAPSCMHAYWPHGNTQLAFYKGSYRTKKKQGGRKRKQATPIEGSKGFQAARTLNAPPESDPGITDGPSASTSDLELAELMPMLDLLSSMKS</sequence>